<dbReference type="InterPro" id="IPR011711">
    <property type="entry name" value="GntR_C"/>
</dbReference>
<dbReference type="PROSITE" id="PS50949">
    <property type="entry name" value="HTH_GNTR"/>
    <property type="match status" value="1"/>
</dbReference>
<dbReference type="EMBL" id="JAXAFJ010000007">
    <property type="protein sequence ID" value="MDX6806816.1"/>
    <property type="molecule type" value="Genomic_DNA"/>
</dbReference>
<evidence type="ECO:0000256" key="1">
    <source>
        <dbReference type="ARBA" id="ARBA00023015"/>
    </source>
</evidence>
<dbReference type="CDD" id="cd07377">
    <property type="entry name" value="WHTH_GntR"/>
    <property type="match status" value="1"/>
</dbReference>
<keyword evidence="1" id="KW-0805">Transcription regulation</keyword>
<keyword evidence="2" id="KW-0238">DNA-binding</keyword>
<dbReference type="SUPFAM" id="SSF48008">
    <property type="entry name" value="GntR ligand-binding domain-like"/>
    <property type="match status" value="1"/>
</dbReference>
<dbReference type="InterPro" id="IPR036388">
    <property type="entry name" value="WH-like_DNA-bd_sf"/>
</dbReference>
<dbReference type="InterPro" id="IPR008920">
    <property type="entry name" value="TF_FadR/GntR_C"/>
</dbReference>
<protein>
    <submittedName>
        <fullName evidence="5">FCD domain-containing protein</fullName>
    </submittedName>
</protein>
<evidence type="ECO:0000256" key="3">
    <source>
        <dbReference type="ARBA" id="ARBA00023163"/>
    </source>
</evidence>
<reference evidence="5 6" key="1">
    <citation type="submission" date="2023-11" db="EMBL/GenBank/DDBJ databases">
        <authorList>
            <person name="Bao R."/>
        </authorList>
    </citation>
    <scope>NUCLEOTIDE SEQUENCE [LARGE SCALE GENOMIC DNA]</scope>
    <source>
        <strain evidence="5 6">PJ23</strain>
    </source>
</reference>
<accession>A0ABU4RQD8</accession>
<dbReference type="SMART" id="SM00895">
    <property type="entry name" value="FCD"/>
    <property type="match status" value="1"/>
</dbReference>
<evidence type="ECO:0000313" key="5">
    <source>
        <dbReference type="EMBL" id="MDX6806816.1"/>
    </source>
</evidence>
<keyword evidence="3" id="KW-0804">Transcription</keyword>
<dbReference type="SMART" id="SM00345">
    <property type="entry name" value="HTH_GNTR"/>
    <property type="match status" value="1"/>
</dbReference>
<dbReference type="RefSeq" id="WP_319844943.1">
    <property type="nucleotide sequence ID" value="NZ_JAXAFJ010000007.1"/>
</dbReference>
<evidence type="ECO:0000259" key="4">
    <source>
        <dbReference type="PROSITE" id="PS50949"/>
    </source>
</evidence>
<dbReference type="Pfam" id="PF07729">
    <property type="entry name" value="FCD"/>
    <property type="match status" value="1"/>
</dbReference>
<dbReference type="Pfam" id="PF00392">
    <property type="entry name" value="GntR"/>
    <property type="match status" value="1"/>
</dbReference>
<sequence>MQSTLQQLEIVRTKSMTQLVQDELERLIVDGELSGGMRVSEQGVAQRLNVSRGPVREAFRALTEAGLLVAERNRGVVVRQLDANELLDLYQVRSALEGELAAVVAPIIGDEVLKELEDIVDRMRVAAQANDADLFFTLNVGADIILLDQCPNRKLVDAYNLVTRQMKLFRRRRLQDQAQMVQSAANHAGLIHVLRSRDPDRAREAFRQHVLEARAGISGAYSAG</sequence>
<dbReference type="InterPro" id="IPR000524">
    <property type="entry name" value="Tscrpt_reg_HTH_GntR"/>
</dbReference>
<dbReference type="SUPFAM" id="SSF46785">
    <property type="entry name" value="Winged helix' DNA-binding domain"/>
    <property type="match status" value="1"/>
</dbReference>
<evidence type="ECO:0000256" key="2">
    <source>
        <dbReference type="ARBA" id="ARBA00023125"/>
    </source>
</evidence>
<evidence type="ECO:0000313" key="6">
    <source>
        <dbReference type="Proteomes" id="UP001274321"/>
    </source>
</evidence>
<dbReference type="Proteomes" id="UP001274321">
    <property type="component" value="Unassembled WGS sequence"/>
</dbReference>
<keyword evidence="6" id="KW-1185">Reference proteome</keyword>
<dbReference type="PANTHER" id="PTHR43537:SF24">
    <property type="entry name" value="GLUCONATE OPERON TRANSCRIPTIONAL REPRESSOR"/>
    <property type="match status" value="1"/>
</dbReference>
<organism evidence="5 6">
    <name type="scientific">Terrihabitans rhizophilus</name>
    <dbReference type="NCBI Taxonomy" id="3092662"/>
    <lineage>
        <taxon>Bacteria</taxon>
        <taxon>Pseudomonadati</taxon>
        <taxon>Pseudomonadota</taxon>
        <taxon>Alphaproteobacteria</taxon>
        <taxon>Hyphomicrobiales</taxon>
        <taxon>Terrihabitans</taxon>
    </lineage>
</organism>
<name>A0ABU4RQD8_9HYPH</name>
<dbReference type="Gene3D" id="1.20.120.530">
    <property type="entry name" value="GntR ligand-binding domain-like"/>
    <property type="match status" value="1"/>
</dbReference>
<feature type="domain" description="HTH gntR-type" evidence="4">
    <location>
        <begin position="14"/>
        <end position="81"/>
    </location>
</feature>
<dbReference type="PANTHER" id="PTHR43537">
    <property type="entry name" value="TRANSCRIPTIONAL REGULATOR, GNTR FAMILY"/>
    <property type="match status" value="1"/>
</dbReference>
<comment type="caution">
    <text evidence="5">The sequence shown here is derived from an EMBL/GenBank/DDBJ whole genome shotgun (WGS) entry which is preliminary data.</text>
</comment>
<dbReference type="InterPro" id="IPR036390">
    <property type="entry name" value="WH_DNA-bd_sf"/>
</dbReference>
<gene>
    <name evidence="5" type="ORF">SCD90_12145</name>
</gene>
<proteinExistence type="predicted"/>
<dbReference type="Gene3D" id="1.10.10.10">
    <property type="entry name" value="Winged helix-like DNA-binding domain superfamily/Winged helix DNA-binding domain"/>
    <property type="match status" value="1"/>
</dbReference>